<dbReference type="EMBL" id="JAFCMP010000552">
    <property type="protein sequence ID" value="KAG5175211.1"/>
    <property type="molecule type" value="Genomic_DNA"/>
</dbReference>
<proteinExistence type="predicted"/>
<dbReference type="PROSITE" id="PS51186">
    <property type="entry name" value="GNAT"/>
    <property type="match status" value="1"/>
</dbReference>
<protein>
    <recommendedName>
        <fullName evidence="3">N-acetyltransferase domain-containing protein</fullName>
    </recommendedName>
</protein>
<dbReference type="Pfam" id="PF00583">
    <property type="entry name" value="Acetyltransf_1"/>
    <property type="match status" value="1"/>
</dbReference>
<dbReference type="InterPro" id="IPR000182">
    <property type="entry name" value="GNAT_dom"/>
</dbReference>
<dbReference type="AlphaFoldDB" id="A0A836C8B6"/>
<dbReference type="PANTHER" id="PTHR42919:SF8">
    <property type="entry name" value="N-ALPHA-ACETYLTRANSFERASE 50"/>
    <property type="match status" value="1"/>
</dbReference>
<dbReference type="GO" id="GO:0008080">
    <property type="term" value="F:N-acetyltransferase activity"/>
    <property type="evidence" value="ECO:0007669"/>
    <property type="project" value="TreeGrafter"/>
</dbReference>
<organism evidence="4 5">
    <name type="scientific">Tribonema minus</name>
    <dbReference type="NCBI Taxonomy" id="303371"/>
    <lineage>
        <taxon>Eukaryota</taxon>
        <taxon>Sar</taxon>
        <taxon>Stramenopiles</taxon>
        <taxon>Ochrophyta</taxon>
        <taxon>PX clade</taxon>
        <taxon>Xanthophyceae</taxon>
        <taxon>Tribonematales</taxon>
        <taxon>Tribonemataceae</taxon>
        <taxon>Tribonema</taxon>
    </lineage>
</organism>
<dbReference type="Gene3D" id="3.40.630.30">
    <property type="match status" value="1"/>
</dbReference>
<dbReference type="GO" id="GO:0007064">
    <property type="term" value="P:mitotic sister chromatid cohesion"/>
    <property type="evidence" value="ECO:0007669"/>
    <property type="project" value="TreeGrafter"/>
</dbReference>
<evidence type="ECO:0000256" key="2">
    <source>
        <dbReference type="ARBA" id="ARBA00023315"/>
    </source>
</evidence>
<gene>
    <name evidence="4" type="ORF">JKP88DRAFT_203739</name>
</gene>
<evidence type="ECO:0000256" key="1">
    <source>
        <dbReference type="ARBA" id="ARBA00022679"/>
    </source>
</evidence>
<accession>A0A836C8B6</accession>
<reference evidence="4" key="1">
    <citation type="submission" date="2021-02" db="EMBL/GenBank/DDBJ databases">
        <title>First Annotated Genome of the Yellow-green Alga Tribonema minus.</title>
        <authorList>
            <person name="Mahan K.M."/>
        </authorList>
    </citation>
    <scope>NUCLEOTIDE SEQUENCE</scope>
    <source>
        <strain evidence="4">UTEX B ZZ1240</strain>
    </source>
</reference>
<dbReference type="CDD" id="cd04301">
    <property type="entry name" value="NAT_SF"/>
    <property type="match status" value="1"/>
</dbReference>
<dbReference type="GO" id="GO:0031415">
    <property type="term" value="C:NatA complex"/>
    <property type="evidence" value="ECO:0007669"/>
    <property type="project" value="TreeGrafter"/>
</dbReference>
<sequence>MGDNIPEADVRPVISNLAVSPRMRRFGIGSSLLKACQEEVLSWGYQELVLQVEEDNAGARAFYQRMGFDTLFVDRAARRYDTSGFLLQNVRCSKLTLRKLLPQSSGARVPQSSAQQSGMGLSAFFDRFLRRPAVPPPRHQ</sequence>
<dbReference type="InterPro" id="IPR016181">
    <property type="entry name" value="Acyl_CoA_acyltransferase"/>
</dbReference>
<dbReference type="OrthoDB" id="47374at2759"/>
<evidence type="ECO:0000313" key="5">
    <source>
        <dbReference type="Proteomes" id="UP000664859"/>
    </source>
</evidence>
<evidence type="ECO:0000313" key="4">
    <source>
        <dbReference type="EMBL" id="KAG5175211.1"/>
    </source>
</evidence>
<evidence type="ECO:0000259" key="3">
    <source>
        <dbReference type="PROSITE" id="PS51186"/>
    </source>
</evidence>
<feature type="domain" description="N-acetyltransferase" evidence="3">
    <location>
        <begin position="1"/>
        <end position="102"/>
    </location>
</feature>
<dbReference type="SUPFAM" id="SSF55729">
    <property type="entry name" value="Acyl-CoA N-acyltransferases (Nat)"/>
    <property type="match status" value="1"/>
</dbReference>
<keyword evidence="2" id="KW-0012">Acyltransferase</keyword>
<name>A0A836C8B6_9STRA</name>
<dbReference type="Proteomes" id="UP000664859">
    <property type="component" value="Unassembled WGS sequence"/>
</dbReference>
<keyword evidence="1" id="KW-0808">Transferase</keyword>
<dbReference type="InterPro" id="IPR051556">
    <property type="entry name" value="N-term/lysine_N-AcTrnsfr"/>
</dbReference>
<dbReference type="PANTHER" id="PTHR42919">
    <property type="entry name" value="N-ALPHA-ACETYLTRANSFERASE"/>
    <property type="match status" value="1"/>
</dbReference>
<comment type="caution">
    <text evidence="4">The sequence shown here is derived from an EMBL/GenBank/DDBJ whole genome shotgun (WGS) entry which is preliminary data.</text>
</comment>
<keyword evidence="5" id="KW-1185">Reference proteome</keyword>